<sequence>MTVKLGSQVIYNCKTLELPWLQNKSKVSCIPTGTYQVRKRNSPKYGDHFHVLDVPGRDYILIHHGNYYTDILGCILPGQNFSDINGDGLRDVTNSKNTMKMLLSLLPDSFTLIIT</sequence>
<evidence type="ECO:0000313" key="3">
    <source>
        <dbReference type="Proteomes" id="UP000515237"/>
    </source>
</evidence>
<dbReference type="KEGG" id="aswu:HUW51_17135"/>
<dbReference type="EMBL" id="CP055156">
    <property type="protein sequence ID" value="QNF35872.1"/>
    <property type="molecule type" value="Genomic_DNA"/>
</dbReference>
<dbReference type="Pfam" id="PF18925">
    <property type="entry name" value="DUF5675"/>
    <property type="match status" value="1"/>
</dbReference>
<evidence type="ECO:0000259" key="1">
    <source>
        <dbReference type="Pfam" id="PF18925"/>
    </source>
</evidence>
<proteinExistence type="predicted"/>
<reference evidence="2 3" key="1">
    <citation type="journal article" date="2018" name="Int. J. Syst. Evol. Microbiol.">
        <title>Adhaeribacter swui sp. nov., isolated from wet mud.</title>
        <authorList>
            <person name="Kim D.U."/>
            <person name="Kim K.W."/>
            <person name="Kang M.S."/>
            <person name="Kim J.Y."/>
            <person name="Jang J.H."/>
            <person name="Kim M.K."/>
        </authorList>
    </citation>
    <scope>NUCLEOTIDE SEQUENCE [LARGE SCALE GENOMIC DNA]</scope>
    <source>
        <strain evidence="2 3">KCTC 52873</strain>
    </source>
</reference>
<evidence type="ECO:0000313" key="2">
    <source>
        <dbReference type="EMBL" id="QNF35872.1"/>
    </source>
</evidence>
<feature type="domain" description="DUF5675" evidence="1">
    <location>
        <begin position="11"/>
        <end position="106"/>
    </location>
</feature>
<dbReference type="InterPro" id="IPR043732">
    <property type="entry name" value="DUF5675"/>
</dbReference>
<protein>
    <recommendedName>
        <fullName evidence="1">DUF5675 domain-containing protein</fullName>
    </recommendedName>
</protein>
<keyword evidence="3" id="KW-1185">Reference proteome</keyword>
<name>A0A7G7GFD8_9BACT</name>
<dbReference type="Proteomes" id="UP000515237">
    <property type="component" value="Chromosome"/>
</dbReference>
<accession>A0A7G7GFD8</accession>
<dbReference type="AlphaFoldDB" id="A0A7G7GFD8"/>
<gene>
    <name evidence="2" type="ORF">HUW51_17135</name>
</gene>
<organism evidence="2 3">
    <name type="scientific">Adhaeribacter swui</name>
    <dbReference type="NCBI Taxonomy" id="2086471"/>
    <lineage>
        <taxon>Bacteria</taxon>
        <taxon>Pseudomonadati</taxon>
        <taxon>Bacteroidota</taxon>
        <taxon>Cytophagia</taxon>
        <taxon>Cytophagales</taxon>
        <taxon>Hymenobacteraceae</taxon>
        <taxon>Adhaeribacter</taxon>
    </lineage>
</organism>